<dbReference type="Pfam" id="PF01979">
    <property type="entry name" value="Amidohydro_1"/>
    <property type="match status" value="1"/>
</dbReference>
<evidence type="ECO:0000313" key="2">
    <source>
        <dbReference type="EMBL" id="SDP44763.1"/>
    </source>
</evidence>
<proteinExistence type="predicted"/>
<feature type="domain" description="Amidohydrolase-related" evidence="1">
    <location>
        <begin position="61"/>
        <end position="415"/>
    </location>
</feature>
<dbReference type="OrthoDB" id="3514520at2"/>
<dbReference type="InterPro" id="IPR006680">
    <property type="entry name" value="Amidohydro-rel"/>
</dbReference>
<dbReference type="CDD" id="cd01299">
    <property type="entry name" value="Met_dep_hydrolase_A"/>
    <property type="match status" value="1"/>
</dbReference>
<dbReference type="RefSeq" id="WP_090480190.1">
    <property type="nucleotide sequence ID" value="NZ_LT629710.1"/>
</dbReference>
<dbReference type="SUPFAM" id="SSF51556">
    <property type="entry name" value="Metallo-dependent hydrolases"/>
    <property type="match status" value="1"/>
</dbReference>
<dbReference type="Gene3D" id="2.30.40.10">
    <property type="entry name" value="Urease, subunit C, domain 1"/>
    <property type="match status" value="1"/>
</dbReference>
<dbReference type="Gene3D" id="3.20.20.140">
    <property type="entry name" value="Metal-dependent hydrolases"/>
    <property type="match status" value="1"/>
</dbReference>
<reference evidence="2 3" key="1">
    <citation type="submission" date="2016-10" db="EMBL/GenBank/DDBJ databases">
        <authorList>
            <person name="de Groot N.N."/>
        </authorList>
    </citation>
    <scope>NUCLEOTIDE SEQUENCE [LARGE SCALE GENOMIC DNA]</scope>
    <source>
        <strain evidence="3">P4-7,KCTC 19426,CECT 7604</strain>
    </source>
</reference>
<dbReference type="PANTHER" id="PTHR43135:SF3">
    <property type="entry name" value="ALPHA-D-RIBOSE 1-METHYLPHOSPHONATE 5-TRIPHOSPHATE DIPHOSPHATASE"/>
    <property type="match status" value="1"/>
</dbReference>
<organism evidence="2 3">
    <name type="scientific">Nakamurella panacisegetis</name>
    <dbReference type="NCBI Taxonomy" id="1090615"/>
    <lineage>
        <taxon>Bacteria</taxon>
        <taxon>Bacillati</taxon>
        <taxon>Actinomycetota</taxon>
        <taxon>Actinomycetes</taxon>
        <taxon>Nakamurellales</taxon>
        <taxon>Nakamurellaceae</taxon>
        <taxon>Nakamurella</taxon>
    </lineage>
</organism>
<dbReference type="InterPro" id="IPR011059">
    <property type="entry name" value="Metal-dep_hydrolase_composite"/>
</dbReference>
<dbReference type="PANTHER" id="PTHR43135">
    <property type="entry name" value="ALPHA-D-RIBOSE 1-METHYLPHOSPHONATE 5-TRIPHOSPHATE DIPHOSPHATASE"/>
    <property type="match status" value="1"/>
</dbReference>
<dbReference type="AlphaFoldDB" id="A0A1H0SSS4"/>
<evidence type="ECO:0000259" key="1">
    <source>
        <dbReference type="Pfam" id="PF01979"/>
    </source>
</evidence>
<name>A0A1H0SSS4_9ACTN</name>
<sequence length="427" mass="44313">MSIPPPARPTVDFTVRQAFVMDESGDFGPPTDLQVTGGRIAAIGPDLPRNSLDVDLSGCWLMPGVVDAHLHAVTHSFDGWEQLNTPYSYRITETLDALRRTLAAGVTFVRDAGGLDAGVRDAVAAGLSEAPELQVSVVPLSRTGGHGDGFLAGVGRPYPVDGMLPDYPGRPPHVADGVDEVRRVVRTILRSGADWIKIMATGGVMSAGAGEFPAEFTGEELTTAIVEADRRGKPAMVHALGGPAIGQALRAGARSIEHGLWLTEADADLMASTGATLVPTLGIYAHLAELAATPGALPAATADRARAAGVALGDAVRIARAAGVPIALGTDFAHRDHHGHNLTEIAHLVAAGLTVAEALVAATSAGADLCGVGHLTGRLRVGYRFDAVVLDADPSDPETFRSPESVGGVFAAGRPVRPHPRWPMSRC</sequence>
<dbReference type="Proteomes" id="UP000198741">
    <property type="component" value="Chromosome I"/>
</dbReference>
<keyword evidence="3" id="KW-1185">Reference proteome</keyword>
<gene>
    <name evidence="2" type="ORF">SAMN04515671_4272</name>
</gene>
<dbReference type="STRING" id="1090615.SAMN04515671_4272"/>
<accession>A0A1H0SSS4</accession>
<dbReference type="InterPro" id="IPR057744">
    <property type="entry name" value="OTAase-like"/>
</dbReference>
<dbReference type="EMBL" id="LT629710">
    <property type="protein sequence ID" value="SDP44763.1"/>
    <property type="molecule type" value="Genomic_DNA"/>
</dbReference>
<protein>
    <submittedName>
        <fullName evidence="2">Imidazolonepropionase</fullName>
    </submittedName>
</protein>
<dbReference type="SUPFAM" id="SSF51338">
    <property type="entry name" value="Composite domain of metallo-dependent hydrolases"/>
    <property type="match status" value="1"/>
</dbReference>
<dbReference type="InterPro" id="IPR051781">
    <property type="entry name" value="Metallo-dep_Hydrolase"/>
</dbReference>
<evidence type="ECO:0000313" key="3">
    <source>
        <dbReference type="Proteomes" id="UP000198741"/>
    </source>
</evidence>
<dbReference type="GO" id="GO:0016810">
    <property type="term" value="F:hydrolase activity, acting on carbon-nitrogen (but not peptide) bonds"/>
    <property type="evidence" value="ECO:0007669"/>
    <property type="project" value="InterPro"/>
</dbReference>
<dbReference type="InterPro" id="IPR032466">
    <property type="entry name" value="Metal_Hydrolase"/>
</dbReference>